<evidence type="ECO:0000256" key="4">
    <source>
        <dbReference type="ARBA" id="ARBA00023014"/>
    </source>
</evidence>
<evidence type="ECO:0000313" key="7">
    <source>
        <dbReference type="Proteomes" id="UP001432099"/>
    </source>
</evidence>
<keyword evidence="4" id="KW-0411">Iron-sulfur</keyword>
<dbReference type="Pfam" id="PF04055">
    <property type="entry name" value="Radical_SAM"/>
    <property type="match status" value="1"/>
</dbReference>
<evidence type="ECO:0000256" key="2">
    <source>
        <dbReference type="ARBA" id="ARBA00022723"/>
    </source>
</evidence>
<organism evidence="6 7">
    <name type="scientific">Turicibacter faecis</name>
    <dbReference type="NCBI Taxonomy" id="2963365"/>
    <lineage>
        <taxon>Bacteria</taxon>
        <taxon>Bacillati</taxon>
        <taxon>Bacillota</taxon>
        <taxon>Erysipelotrichia</taxon>
        <taxon>Erysipelotrichales</taxon>
        <taxon>Turicibacteraceae</taxon>
        <taxon>Turicibacter</taxon>
    </lineage>
</organism>
<keyword evidence="1" id="KW-0949">S-adenosyl-L-methionine</keyword>
<name>A0ABN6ZBL2_9FIRM</name>
<dbReference type="InterPro" id="IPR013785">
    <property type="entry name" value="Aldolase_TIM"/>
</dbReference>
<dbReference type="SMART" id="SM00729">
    <property type="entry name" value="Elp3"/>
    <property type="match status" value="1"/>
</dbReference>
<dbReference type="EMBL" id="AP028127">
    <property type="protein sequence ID" value="BEH90439.1"/>
    <property type="molecule type" value="Genomic_DNA"/>
</dbReference>
<dbReference type="InterPro" id="IPR034505">
    <property type="entry name" value="Coproporphyrinogen-III_oxidase"/>
</dbReference>
<dbReference type="SFLD" id="SFLDS00029">
    <property type="entry name" value="Radical_SAM"/>
    <property type="match status" value="1"/>
</dbReference>
<dbReference type="PROSITE" id="PS51918">
    <property type="entry name" value="RADICAL_SAM"/>
    <property type="match status" value="1"/>
</dbReference>
<evidence type="ECO:0000313" key="6">
    <source>
        <dbReference type="EMBL" id="BEH90439.1"/>
    </source>
</evidence>
<dbReference type="PANTHER" id="PTHR13932:SF1">
    <property type="entry name" value="OXYGEN-INDEPENDENT COPROPORPHYRINOGEN-III OXIDASE-LIKE PROTEIN HEMZ"/>
    <property type="match status" value="1"/>
</dbReference>
<sequence length="493" mass="56596">MTDIVHIKVEGIEDELILSAMQVLNQTFYETSSINQSSAPNLTFKFSERMENDRLLVQGELNGKVQSLERKVVLKQETKIRKYAYLAVYLLLLQQHTGKVQSWGLLNGMRPTKLVHGMKKRNYSDTEIKEYMQEEYLVSDEKIDLLLEVANHQLKVIPDLHTIHEEVSIYIGIPFCPTRCAYCTFAAYAYEPFKKWVEPFLDALLEEIKIVGSFVKERGIKITSIYFGGGTATTLTKEQFEMLLLTVYQNLASAAEVREITVEAGRPDTITPEKLALLKQYGIHRISINPQSFHQRTLDEIGRHHTVEDVIEKYEMAKQYGFDNVNMDLIVGLPNEGCEELAYSLREIERLQPESLTVHMLAFKRRSKITKNRGLYTTASKEELQRMGQMTYDFAKENHYIPYYLYRQKNISGNMENIGYSKVGQESIYNILIMEEAQNILGLGVGASSKYLIGTSVHNPKDLKTYIDSYQTYADKKIETLIESLEIGDTHAN</sequence>
<protein>
    <submittedName>
        <fullName evidence="6">Oxygen-independent coproporphyrinogen-III oxidase-like protein HemZ</fullName>
    </submittedName>
</protein>
<dbReference type="InterPro" id="IPR058240">
    <property type="entry name" value="rSAM_sf"/>
</dbReference>
<dbReference type="PANTHER" id="PTHR13932">
    <property type="entry name" value="COPROPORPHYRINIGEN III OXIDASE"/>
    <property type="match status" value="1"/>
</dbReference>
<evidence type="ECO:0000256" key="1">
    <source>
        <dbReference type="ARBA" id="ARBA00022691"/>
    </source>
</evidence>
<keyword evidence="7" id="KW-1185">Reference proteome</keyword>
<dbReference type="InterPro" id="IPR006638">
    <property type="entry name" value="Elp3/MiaA/NifB-like_rSAM"/>
</dbReference>
<dbReference type="InterPro" id="IPR007197">
    <property type="entry name" value="rSAM"/>
</dbReference>
<evidence type="ECO:0000259" key="5">
    <source>
        <dbReference type="PROSITE" id="PS51918"/>
    </source>
</evidence>
<evidence type="ECO:0000256" key="3">
    <source>
        <dbReference type="ARBA" id="ARBA00023004"/>
    </source>
</evidence>
<dbReference type="CDD" id="cd01335">
    <property type="entry name" value="Radical_SAM"/>
    <property type="match status" value="1"/>
</dbReference>
<feature type="domain" description="Radical SAM core" evidence="5">
    <location>
        <begin position="161"/>
        <end position="402"/>
    </location>
</feature>
<proteinExistence type="predicted"/>
<gene>
    <name evidence="6" type="primary">hemZ</name>
    <name evidence="6" type="ORF">T23_05410</name>
</gene>
<dbReference type="SFLD" id="SFLDG01065">
    <property type="entry name" value="anaerobic_coproporphyrinogen-I"/>
    <property type="match status" value="1"/>
</dbReference>
<keyword evidence="2" id="KW-0479">Metal-binding</keyword>
<dbReference type="Gene3D" id="3.20.20.70">
    <property type="entry name" value="Aldolase class I"/>
    <property type="match status" value="1"/>
</dbReference>
<dbReference type="RefSeq" id="WP_262953878.1">
    <property type="nucleotide sequence ID" value="NZ_AP028127.1"/>
</dbReference>
<dbReference type="NCBIfam" id="TIGR03994">
    <property type="entry name" value="rSAM_HemZ"/>
    <property type="match status" value="1"/>
</dbReference>
<accession>A0ABN6ZBL2</accession>
<dbReference type="Proteomes" id="UP001432099">
    <property type="component" value="Chromosome"/>
</dbReference>
<dbReference type="SUPFAM" id="SSF102114">
    <property type="entry name" value="Radical SAM enzymes"/>
    <property type="match status" value="1"/>
</dbReference>
<reference evidence="6" key="1">
    <citation type="journal article" date="2024" name="Int. J. Syst. Evol. Microbiol.">
        <title>Turicibacter faecis sp. nov., isolated from faeces of heart failure mouse model.</title>
        <authorList>
            <person name="Imamura Y."/>
            <person name="Motooka D."/>
            <person name="Nakajima Y."/>
            <person name="Ito S."/>
            <person name="Kitakaze M."/>
            <person name="Iida T."/>
            <person name="Nakamura S."/>
        </authorList>
    </citation>
    <scope>NUCLEOTIDE SEQUENCE</scope>
    <source>
        <strain evidence="6">TC023</strain>
    </source>
</reference>
<keyword evidence="3" id="KW-0408">Iron</keyword>
<dbReference type="SFLD" id="SFLDF00310">
    <property type="entry name" value="oxygen-independent_coproporphy"/>
    <property type="match status" value="1"/>
</dbReference>
<dbReference type="SFLD" id="SFLDG01082">
    <property type="entry name" value="B12-binding_domain_containing"/>
    <property type="match status" value="1"/>
</dbReference>
<dbReference type="InterPro" id="IPR023995">
    <property type="entry name" value="HemZ"/>
</dbReference>